<organism evidence="1 2">
    <name type="scientific">Anser cygnoides</name>
    <name type="common">Swan goose</name>
    <dbReference type="NCBI Taxonomy" id="8845"/>
    <lineage>
        <taxon>Eukaryota</taxon>
        <taxon>Metazoa</taxon>
        <taxon>Chordata</taxon>
        <taxon>Craniata</taxon>
        <taxon>Vertebrata</taxon>
        <taxon>Euteleostomi</taxon>
        <taxon>Archelosauria</taxon>
        <taxon>Archosauria</taxon>
        <taxon>Dinosauria</taxon>
        <taxon>Saurischia</taxon>
        <taxon>Theropoda</taxon>
        <taxon>Coelurosauria</taxon>
        <taxon>Aves</taxon>
        <taxon>Neognathae</taxon>
        <taxon>Galloanserae</taxon>
        <taxon>Anseriformes</taxon>
        <taxon>Anatidae</taxon>
        <taxon>Anserinae</taxon>
        <taxon>Anser</taxon>
    </lineage>
</organism>
<keyword evidence="2" id="KW-1185">Reference proteome</keyword>
<proteinExistence type="predicted"/>
<sequence length="158" mass="17607">MAEYHSLANGDAAVDVAQGLVLLLSVPAHKVVLPDVAQGELFLTELYYDGVGDNFPRAEEGLVKALMVDHYVRFIQHKQADSLHIHHSPFETPVQHRPRSPDDNLLLQHGACVRNPDVGTKLPHLLDHMSNLQGQLVGWSQAEALREVRELSDKSHIF</sequence>
<accession>A0A8B9DPY8</accession>
<dbReference type="AlphaFoldDB" id="A0A8B9DPY8"/>
<reference evidence="1" key="1">
    <citation type="submission" date="2025-08" db="UniProtKB">
        <authorList>
            <consortium name="Ensembl"/>
        </authorList>
    </citation>
    <scope>IDENTIFICATION</scope>
</reference>
<dbReference type="Ensembl" id="ENSACDT00005012571.1">
    <property type="protein sequence ID" value="ENSACDP00005010487.1"/>
    <property type="gene ID" value="ENSACDG00005007631.1"/>
</dbReference>
<protein>
    <submittedName>
        <fullName evidence="1">Uncharacterized protein</fullName>
    </submittedName>
</protein>
<reference evidence="1" key="2">
    <citation type="submission" date="2025-09" db="UniProtKB">
        <authorList>
            <consortium name="Ensembl"/>
        </authorList>
    </citation>
    <scope>IDENTIFICATION</scope>
</reference>
<evidence type="ECO:0000313" key="2">
    <source>
        <dbReference type="Proteomes" id="UP000694521"/>
    </source>
</evidence>
<evidence type="ECO:0000313" key="1">
    <source>
        <dbReference type="Ensembl" id="ENSACDP00005010487.1"/>
    </source>
</evidence>
<dbReference type="Proteomes" id="UP000694521">
    <property type="component" value="Unplaced"/>
</dbReference>
<name>A0A8B9DPY8_ANSCY</name>